<feature type="transmembrane region" description="Helical" evidence="8">
    <location>
        <begin position="262"/>
        <end position="285"/>
    </location>
</feature>
<dbReference type="eggNOG" id="COG0472">
    <property type="taxonomic scope" value="Bacteria"/>
</dbReference>
<dbReference type="GO" id="GO:0044038">
    <property type="term" value="P:cell wall macromolecule biosynthetic process"/>
    <property type="evidence" value="ECO:0007669"/>
    <property type="project" value="TreeGrafter"/>
</dbReference>
<feature type="binding site" evidence="7">
    <location>
        <position position="155"/>
    </location>
    <ligand>
        <name>Mg(2+)</name>
        <dbReference type="ChEBI" id="CHEBI:18420"/>
    </ligand>
</feature>
<comment type="subcellular location">
    <subcellularLocation>
        <location evidence="1">Cell membrane</location>
        <topology evidence="1">Multi-pass membrane protein</topology>
    </subcellularLocation>
</comment>
<dbReference type="OrthoDB" id="9783652at2"/>
<keyword evidence="9" id="KW-0328">Glycosyltransferase</keyword>
<keyword evidence="7" id="KW-0479">Metal-binding</keyword>
<reference evidence="9 10" key="1">
    <citation type="journal article" date="2003" name="Genome Res.">
        <title>Tropheryma whipplei twist: a human pathogenic Actinobacteria with a reduced genome.</title>
        <authorList>
            <person name="Raoult D."/>
            <person name="Ogata H."/>
            <person name="Audic S."/>
            <person name="Robert C."/>
            <person name="Suhre K."/>
            <person name="Drancourt M."/>
            <person name="Claverie J.-M."/>
        </authorList>
    </citation>
    <scope>NUCLEOTIDE SEQUENCE [LARGE SCALE GENOMIC DNA]</scope>
    <source>
        <strain evidence="9 10">Twist</strain>
    </source>
</reference>
<evidence type="ECO:0000256" key="3">
    <source>
        <dbReference type="ARBA" id="ARBA00022679"/>
    </source>
</evidence>
<keyword evidence="5 8" id="KW-1133">Transmembrane helix</keyword>
<dbReference type="InterPro" id="IPR018480">
    <property type="entry name" value="PNAcMuramoyl-5peptid_Trfase_CS"/>
</dbReference>
<dbReference type="EMBL" id="AE014184">
    <property type="protein sequence ID" value="AAO44529.1"/>
    <property type="molecule type" value="Genomic_DNA"/>
</dbReference>
<dbReference type="InterPro" id="IPR000715">
    <property type="entry name" value="Glycosyl_transferase_4"/>
</dbReference>
<dbReference type="Pfam" id="PF00953">
    <property type="entry name" value="Glycos_transf_4"/>
    <property type="match status" value="1"/>
</dbReference>
<dbReference type="PANTHER" id="PTHR22926:SF3">
    <property type="entry name" value="UNDECAPRENYL-PHOSPHATE ALPHA-N-ACETYLGLUCOSAMINYL 1-PHOSPHATE TRANSFERASE"/>
    <property type="match status" value="1"/>
</dbReference>
<dbReference type="RefSeq" id="WP_011102572.1">
    <property type="nucleotide sequence ID" value="NC_004572.3"/>
</dbReference>
<gene>
    <name evidence="9" type="primary">rfe</name>
    <name evidence="9" type="ordered locus">TWT_432</name>
</gene>
<keyword evidence="7" id="KW-0460">Magnesium</keyword>
<proteinExistence type="predicted"/>
<evidence type="ECO:0000256" key="5">
    <source>
        <dbReference type="ARBA" id="ARBA00022989"/>
    </source>
</evidence>
<evidence type="ECO:0000256" key="8">
    <source>
        <dbReference type="SAM" id="Phobius"/>
    </source>
</evidence>
<dbReference type="GO" id="GO:0009103">
    <property type="term" value="P:lipopolysaccharide biosynthetic process"/>
    <property type="evidence" value="ECO:0007669"/>
    <property type="project" value="TreeGrafter"/>
</dbReference>
<keyword evidence="2" id="KW-1003">Cell membrane</keyword>
<keyword evidence="3 9" id="KW-0808">Transferase</keyword>
<feature type="binding site" evidence="7">
    <location>
        <position position="223"/>
    </location>
    <ligand>
        <name>Mg(2+)</name>
        <dbReference type="ChEBI" id="CHEBI:18420"/>
    </ligand>
</feature>
<dbReference type="Proteomes" id="UP000002200">
    <property type="component" value="Chromosome"/>
</dbReference>
<protein>
    <submittedName>
        <fullName evidence="9">Undecaprenyl-phosphate alpha-N-acetylglucosaminyltransferase</fullName>
        <ecNumber evidence="9">2.4.1.-</ecNumber>
    </submittedName>
</protein>
<dbReference type="PANTHER" id="PTHR22926">
    <property type="entry name" value="PHOSPHO-N-ACETYLMURAMOYL-PENTAPEPTIDE-TRANSFERASE"/>
    <property type="match status" value="1"/>
</dbReference>
<dbReference type="EC" id="2.4.1.-" evidence="9"/>
<dbReference type="STRING" id="203267.TWT_432"/>
<dbReference type="GO" id="GO:0016757">
    <property type="term" value="F:glycosyltransferase activity"/>
    <property type="evidence" value="ECO:0007669"/>
    <property type="project" value="UniProtKB-KW"/>
</dbReference>
<feature type="transmembrane region" description="Helical" evidence="8">
    <location>
        <begin position="163"/>
        <end position="182"/>
    </location>
</feature>
<evidence type="ECO:0000256" key="6">
    <source>
        <dbReference type="ARBA" id="ARBA00023136"/>
    </source>
</evidence>
<evidence type="ECO:0000313" key="9">
    <source>
        <dbReference type="EMBL" id="AAO44529.1"/>
    </source>
</evidence>
<sequence>MIVYLSVALFAALVTATSVYCLLKIAPKFWALREVRPRDVHTVPTLRIGGIPMFVAFLFSIALARFIPYFSDVFRTADPVLTSLVIAVSVITLLGFLDDLFELHWLIKLLGQIFSAAIVSVMSRGIFHSFTGGDLSWLLTIASIVLIVTTMNAINFIDGLDGLAAGVCLIGNGVFFVYIYFFTREISPSNYFNLVGLLAAILFGICAGFIPFNWRPAKLFMGDSGALLLGLVMSVAATTAVAQASAVTFVRRAHYVPAFIPILLPFAVLGLPILDLLFAIMRRLLSFKSPFNPDKKHLHHRMLHMGHSSVATVVIFYAWSGVVSVGMLLFLFTSTIFAVLFLLFGVLVCLIFTFLPIVRKRSWNRN</sequence>
<keyword evidence="6 8" id="KW-0472">Membrane</keyword>
<keyword evidence="10" id="KW-1185">Reference proteome</keyword>
<dbReference type="GO" id="GO:0046872">
    <property type="term" value="F:metal ion binding"/>
    <property type="evidence" value="ECO:0007669"/>
    <property type="project" value="UniProtKB-KW"/>
</dbReference>
<feature type="transmembrane region" description="Helical" evidence="8">
    <location>
        <begin position="337"/>
        <end position="358"/>
    </location>
</feature>
<feature type="transmembrane region" description="Helical" evidence="8">
    <location>
        <begin position="194"/>
        <end position="214"/>
    </location>
</feature>
<name>Q83G83_TROWT</name>
<dbReference type="KEGG" id="twh:TWT_432"/>
<evidence type="ECO:0000313" key="10">
    <source>
        <dbReference type="Proteomes" id="UP000002200"/>
    </source>
</evidence>
<dbReference type="AlphaFoldDB" id="Q83G83"/>
<evidence type="ECO:0000256" key="2">
    <source>
        <dbReference type="ARBA" id="ARBA00022475"/>
    </source>
</evidence>
<dbReference type="GO" id="GO:0005886">
    <property type="term" value="C:plasma membrane"/>
    <property type="evidence" value="ECO:0007669"/>
    <property type="project" value="UniProtKB-SubCell"/>
</dbReference>
<evidence type="ECO:0000256" key="1">
    <source>
        <dbReference type="ARBA" id="ARBA00004651"/>
    </source>
</evidence>
<dbReference type="CDD" id="cd06853">
    <property type="entry name" value="GT_WecA_like"/>
    <property type="match status" value="1"/>
</dbReference>
<feature type="transmembrane region" description="Helical" evidence="8">
    <location>
        <begin position="45"/>
        <end position="67"/>
    </location>
</feature>
<dbReference type="GO" id="GO:0071555">
    <property type="term" value="P:cell wall organization"/>
    <property type="evidence" value="ECO:0007669"/>
    <property type="project" value="TreeGrafter"/>
</dbReference>
<evidence type="ECO:0000256" key="4">
    <source>
        <dbReference type="ARBA" id="ARBA00022692"/>
    </source>
</evidence>
<accession>Q83G83</accession>
<feature type="transmembrane region" description="Helical" evidence="8">
    <location>
        <begin position="135"/>
        <end position="157"/>
    </location>
</feature>
<organism evidence="9 10">
    <name type="scientific">Tropheryma whipplei (strain Twist)</name>
    <name type="common">Whipple's bacillus</name>
    <dbReference type="NCBI Taxonomy" id="203267"/>
    <lineage>
        <taxon>Bacteria</taxon>
        <taxon>Bacillati</taxon>
        <taxon>Actinomycetota</taxon>
        <taxon>Actinomycetes</taxon>
        <taxon>Micrococcales</taxon>
        <taxon>Tropherymataceae</taxon>
        <taxon>Tropheryma</taxon>
    </lineage>
</organism>
<dbReference type="HOGENOM" id="CLU_023982_2_2_11"/>
<feature type="transmembrane region" description="Helical" evidence="8">
    <location>
        <begin position="79"/>
        <end position="97"/>
    </location>
</feature>
<keyword evidence="4 8" id="KW-0812">Transmembrane</keyword>
<dbReference type="GO" id="GO:0016780">
    <property type="term" value="F:phosphotransferase activity, for other substituted phosphate groups"/>
    <property type="evidence" value="ECO:0007669"/>
    <property type="project" value="InterPro"/>
</dbReference>
<feature type="transmembrane region" description="Helical" evidence="8">
    <location>
        <begin position="226"/>
        <end position="250"/>
    </location>
</feature>
<feature type="transmembrane region" description="Helical" evidence="8">
    <location>
        <begin position="103"/>
        <end position="123"/>
    </location>
</feature>
<evidence type="ECO:0000256" key="7">
    <source>
        <dbReference type="PIRSR" id="PIRSR600715-1"/>
    </source>
</evidence>
<dbReference type="PROSITE" id="PS01348">
    <property type="entry name" value="MRAY_2"/>
    <property type="match status" value="1"/>
</dbReference>
<feature type="transmembrane region" description="Helical" evidence="8">
    <location>
        <begin position="305"/>
        <end position="330"/>
    </location>
</feature>
<comment type="cofactor">
    <cofactor evidence="7">
        <name>Mg(2+)</name>
        <dbReference type="ChEBI" id="CHEBI:18420"/>
    </cofactor>
</comment>